<dbReference type="EC" id="2.7.13.3" evidence="2"/>
<dbReference type="OrthoDB" id="9757990at2"/>
<evidence type="ECO:0000256" key="8">
    <source>
        <dbReference type="SAM" id="Phobius"/>
    </source>
</evidence>
<dbReference type="CDD" id="cd00075">
    <property type="entry name" value="HATPase"/>
    <property type="match status" value="1"/>
</dbReference>
<evidence type="ECO:0000256" key="5">
    <source>
        <dbReference type="ARBA" id="ARBA00022777"/>
    </source>
</evidence>
<comment type="catalytic activity">
    <reaction evidence="1">
        <text>ATP + protein L-histidine = ADP + protein N-phospho-L-histidine.</text>
        <dbReference type="EC" id="2.7.13.3"/>
    </reaction>
</comment>
<dbReference type="GO" id="GO:0005524">
    <property type="term" value="F:ATP binding"/>
    <property type="evidence" value="ECO:0007669"/>
    <property type="project" value="UniProtKB-KW"/>
</dbReference>
<dbReference type="GO" id="GO:0016020">
    <property type="term" value="C:membrane"/>
    <property type="evidence" value="ECO:0007669"/>
    <property type="project" value="UniProtKB-SubCell"/>
</dbReference>
<dbReference type="FunFam" id="3.30.565.10:FF:000006">
    <property type="entry name" value="Sensor histidine kinase WalK"/>
    <property type="match status" value="1"/>
</dbReference>
<dbReference type="InterPro" id="IPR036890">
    <property type="entry name" value="HATPase_C_sf"/>
</dbReference>
<organism evidence="10 13">
    <name type="scientific">Streptomyces radicis</name>
    <dbReference type="NCBI Taxonomy" id="1750517"/>
    <lineage>
        <taxon>Bacteria</taxon>
        <taxon>Bacillati</taxon>
        <taxon>Actinomycetota</taxon>
        <taxon>Actinomycetes</taxon>
        <taxon>Kitasatosporales</taxon>
        <taxon>Streptomycetaceae</taxon>
        <taxon>Streptomyces</taxon>
    </lineage>
</organism>
<evidence type="ECO:0000256" key="4">
    <source>
        <dbReference type="ARBA" id="ARBA00022679"/>
    </source>
</evidence>
<feature type="domain" description="Histidine kinase" evidence="9">
    <location>
        <begin position="124"/>
        <end position="236"/>
    </location>
</feature>
<dbReference type="PRINTS" id="PR00344">
    <property type="entry name" value="BCTRLSENSOR"/>
</dbReference>
<reference evidence="12 13" key="1">
    <citation type="submission" date="2018-09" db="EMBL/GenBank/DDBJ databases">
        <title>Streptomyces sp. nov. DS1-2, an endophytic actinomycete isolated from roots of Dendrobium scabrilingue.</title>
        <authorList>
            <person name="Kuncharoen N."/>
            <person name="Kudo T."/>
            <person name="Ohkuma M."/>
            <person name="Yuki M."/>
            <person name="Tanasupawat S."/>
        </authorList>
    </citation>
    <scope>NUCLEOTIDE SEQUENCE [LARGE SCALE GENOMIC DNA]</scope>
    <source>
        <strain evidence="10 13">AZ1-7</strain>
        <strain evidence="11 12">DS1-2</strain>
    </source>
</reference>
<keyword evidence="10" id="KW-0067">ATP-binding</keyword>
<feature type="region of interest" description="Disordered" evidence="7">
    <location>
        <begin position="1"/>
        <end position="27"/>
    </location>
</feature>
<evidence type="ECO:0000313" key="10">
    <source>
        <dbReference type="EMBL" id="RKN10989.1"/>
    </source>
</evidence>
<feature type="transmembrane region" description="Helical" evidence="8">
    <location>
        <begin position="104"/>
        <end position="124"/>
    </location>
</feature>
<comment type="caution">
    <text evidence="10">The sequence shown here is derived from an EMBL/GenBank/DDBJ whole genome shotgun (WGS) entry which is preliminary data.</text>
</comment>
<evidence type="ECO:0000256" key="6">
    <source>
        <dbReference type="ARBA" id="ARBA00023012"/>
    </source>
</evidence>
<dbReference type="EMBL" id="RBDX01000004">
    <property type="protein sequence ID" value="RKN10989.1"/>
    <property type="molecule type" value="Genomic_DNA"/>
</dbReference>
<evidence type="ECO:0000313" key="12">
    <source>
        <dbReference type="Proteomes" id="UP000268652"/>
    </source>
</evidence>
<dbReference type="InterPro" id="IPR003594">
    <property type="entry name" value="HATPase_dom"/>
</dbReference>
<dbReference type="Pfam" id="PF02518">
    <property type="entry name" value="HATPase_c"/>
    <property type="match status" value="1"/>
</dbReference>
<keyword evidence="6" id="KW-0902">Two-component regulatory system</keyword>
<dbReference type="InterPro" id="IPR050736">
    <property type="entry name" value="Sensor_HK_Regulatory"/>
</dbReference>
<dbReference type="GO" id="GO:0004673">
    <property type="term" value="F:protein histidine kinase activity"/>
    <property type="evidence" value="ECO:0007669"/>
    <property type="project" value="UniProtKB-EC"/>
</dbReference>
<evidence type="ECO:0000259" key="9">
    <source>
        <dbReference type="PROSITE" id="PS50109"/>
    </source>
</evidence>
<keyword evidence="8" id="KW-0472">Membrane</keyword>
<proteinExistence type="predicted"/>
<dbReference type="Proteomes" id="UP000275024">
    <property type="component" value="Unassembled WGS sequence"/>
</dbReference>
<dbReference type="InterPro" id="IPR004358">
    <property type="entry name" value="Sig_transdc_His_kin-like_C"/>
</dbReference>
<dbReference type="SMART" id="SM00387">
    <property type="entry name" value="HATPase_c"/>
    <property type="match status" value="1"/>
</dbReference>
<keyword evidence="10" id="KW-0547">Nucleotide-binding</keyword>
<accession>A0A3A9WDX7</accession>
<evidence type="ECO:0000256" key="7">
    <source>
        <dbReference type="SAM" id="MobiDB-lite"/>
    </source>
</evidence>
<dbReference type="EMBL" id="RBDY01000004">
    <property type="protein sequence ID" value="RKN25252.1"/>
    <property type="molecule type" value="Genomic_DNA"/>
</dbReference>
<feature type="transmembrane region" description="Helical" evidence="8">
    <location>
        <begin position="75"/>
        <end position="98"/>
    </location>
</feature>
<dbReference type="SUPFAM" id="SSF82866">
    <property type="entry name" value="Multidrug efflux transporter AcrB transmembrane domain"/>
    <property type="match status" value="1"/>
</dbReference>
<dbReference type="PANTHER" id="PTHR43711">
    <property type="entry name" value="TWO-COMPONENT HISTIDINE KINASE"/>
    <property type="match status" value="1"/>
</dbReference>
<evidence type="ECO:0000256" key="1">
    <source>
        <dbReference type="ARBA" id="ARBA00000085"/>
    </source>
</evidence>
<name>A0A3A9WDX7_9ACTN</name>
<evidence type="ECO:0000256" key="3">
    <source>
        <dbReference type="ARBA" id="ARBA00022553"/>
    </source>
</evidence>
<keyword evidence="8" id="KW-0812">Transmembrane</keyword>
<evidence type="ECO:0000313" key="13">
    <source>
        <dbReference type="Proteomes" id="UP000275024"/>
    </source>
</evidence>
<gene>
    <name evidence="11" type="ORF">D7318_08470</name>
    <name evidence="10" type="ORF">D7319_07615</name>
</gene>
<keyword evidence="12" id="KW-1185">Reference proteome</keyword>
<protein>
    <recommendedName>
        <fullName evidence="2">histidine kinase</fullName>
        <ecNumber evidence="2">2.7.13.3</ecNumber>
    </recommendedName>
</protein>
<evidence type="ECO:0000256" key="2">
    <source>
        <dbReference type="ARBA" id="ARBA00012438"/>
    </source>
</evidence>
<keyword evidence="3" id="KW-0597">Phosphoprotein</keyword>
<keyword evidence="5" id="KW-0418">Kinase</keyword>
<sequence length="247" mass="25552">MSGFGPGRRPAPRVARSTRRRAASPCGGWTPCSGIRARSWSRSCSAPSARKPGGDVAVTGLTAVSIDAVDRTSGALLPFTVVVVGLSLLLLLIAFRSWTIPLKATAGFLLSVGAAFGAMVAAFGDEARLQQVLRNLVGNAVQHNPSGTRVRLALHRDGGEARVDVTDNGSGIPAADIPRLFDRFWRAEASRSRAYGGSGLGLAIVQAIVRAHGGRVAVDSEVGHGTTVSLCLPTAERVGAPLTGGPR</sequence>
<dbReference type="GO" id="GO:0000160">
    <property type="term" value="P:phosphorelay signal transduction system"/>
    <property type="evidence" value="ECO:0007669"/>
    <property type="project" value="UniProtKB-KW"/>
</dbReference>
<dbReference type="PROSITE" id="PS50109">
    <property type="entry name" value="HIS_KIN"/>
    <property type="match status" value="1"/>
</dbReference>
<dbReference type="AlphaFoldDB" id="A0A3A9WDX7"/>
<dbReference type="PANTHER" id="PTHR43711:SF1">
    <property type="entry name" value="HISTIDINE KINASE 1"/>
    <property type="match status" value="1"/>
</dbReference>
<dbReference type="Gene3D" id="3.30.565.10">
    <property type="entry name" value="Histidine kinase-like ATPase, C-terminal domain"/>
    <property type="match status" value="1"/>
</dbReference>
<dbReference type="Proteomes" id="UP000268652">
    <property type="component" value="Unassembled WGS sequence"/>
</dbReference>
<evidence type="ECO:0000313" key="11">
    <source>
        <dbReference type="EMBL" id="RKN25252.1"/>
    </source>
</evidence>
<keyword evidence="4" id="KW-0808">Transferase</keyword>
<dbReference type="SUPFAM" id="SSF55874">
    <property type="entry name" value="ATPase domain of HSP90 chaperone/DNA topoisomerase II/histidine kinase"/>
    <property type="match status" value="1"/>
</dbReference>
<dbReference type="InterPro" id="IPR005467">
    <property type="entry name" value="His_kinase_dom"/>
</dbReference>
<keyword evidence="8" id="KW-1133">Transmembrane helix</keyword>